<dbReference type="SUPFAM" id="SSF53686">
    <property type="entry name" value="Tryptophan synthase beta subunit-like PLP-dependent enzymes"/>
    <property type="match status" value="1"/>
</dbReference>
<name>A0A100YAL0_9ACTN</name>
<reference evidence="2 3" key="1">
    <citation type="submission" date="2015-11" db="EMBL/GenBank/DDBJ databases">
        <title>Genome-wide analysis reveals the secondary metabolome in Streptomyces kanasensis ZX01.</title>
        <authorList>
            <person name="Zhang G."/>
            <person name="Han L."/>
            <person name="Feng J."/>
            <person name="Zhang X."/>
        </authorList>
    </citation>
    <scope>NUCLEOTIDE SEQUENCE [LARGE SCALE GENOMIC DNA]</scope>
    <source>
        <strain evidence="2 3">ZX01</strain>
    </source>
</reference>
<feature type="region of interest" description="Disordered" evidence="1">
    <location>
        <begin position="88"/>
        <end position="136"/>
    </location>
</feature>
<accession>A0A100YAL0</accession>
<evidence type="ECO:0000313" key="2">
    <source>
        <dbReference type="EMBL" id="KUH40759.1"/>
    </source>
</evidence>
<protein>
    <recommendedName>
        <fullName evidence="4">Tryptophan synthase beta chain-like PALP domain-containing protein</fullName>
    </recommendedName>
</protein>
<keyword evidence="3" id="KW-1185">Reference proteome</keyword>
<sequence>MTVPELEVLPYEAEMTRGALASPGPAMGAGDEPPGAQDLDNRHYQDQRTWVAERGTRILQMPHTPTPLREIRLPDALAGLKLYIKDETAHPSQSHKHRLAEALFPQRPRQRLADQRSPRRGGVQRVDGHLRGVVLP</sequence>
<dbReference type="GO" id="GO:1901605">
    <property type="term" value="P:alpha-amino acid metabolic process"/>
    <property type="evidence" value="ECO:0007669"/>
    <property type="project" value="UniProtKB-ARBA"/>
</dbReference>
<dbReference type="EMBL" id="LNSV01000001">
    <property type="protein sequence ID" value="KUH40759.1"/>
    <property type="molecule type" value="Genomic_DNA"/>
</dbReference>
<evidence type="ECO:0000256" key="1">
    <source>
        <dbReference type="SAM" id="MobiDB-lite"/>
    </source>
</evidence>
<dbReference type="STRING" id="936756.ATE80_00840"/>
<dbReference type="RefSeq" id="WP_058940108.1">
    <property type="nucleotide sequence ID" value="NZ_LNSV01000001.1"/>
</dbReference>
<proteinExistence type="predicted"/>
<feature type="region of interest" description="Disordered" evidence="1">
    <location>
        <begin position="1"/>
        <end position="42"/>
    </location>
</feature>
<evidence type="ECO:0008006" key="4">
    <source>
        <dbReference type="Google" id="ProtNLM"/>
    </source>
</evidence>
<dbReference type="InterPro" id="IPR036052">
    <property type="entry name" value="TrpB-like_PALP_sf"/>
</dbReference>
<comment type="caution">
    <text evidence="2">The sequence shown here is derived from an EMBL/GenBank/DDBJ whole genome shotgun (WGS) entry which is preliminary data.</text>
</comment>
<organism evidence="2 3">
    <name type="scientific">Streptomyces kanasensis</name>
    <dbReference type="NCBI Taxonomy" id="936756"/>
    <lineage>
        <taxon>Bacteria</taxon>
        <taxon>Bacillati</taxon>
        <taxon>Actinomycetota</taxon>
        <taxon>Actinomycetes</taxon>
        <taxon>Kitasatosporales</taxon>
        <taxon>Streptomycetaceae</taxon>
        <taxon>Streptomyces</taxon>
    </lineage>
</organism>
<gene>
    <name evidence="2" type="ORF">ATE80_00840</name>
</gene>
<dbReference type="AlphaFoldDB" id="A0A100YAL0"/>
<dbReference type="Proteomes" id="UP000054011">
    <property type="component" value="Unassembled WGS sequence"/>
</dbReference>
<evidence type="ECO:0000313" key="3">
    <source>
        <dbReference type="Proteomes" id="UP000054011"/>
    </source>
</evidence>